<feature type="transmembrane region" description="Helical" evidence="1">
    <location>
        <begin position="21"/>
        <end position="44"/>
    </location>
</feature>
<gene>
    <name evidence="2" type="ORF">K1X13_09895</name>
</gene>
<evidence type="ECO:0000313" key="2">
    <source>
        <dbReference type="EMBL" id="MBY9075131.1"/>
    </source>
</evidence>
<proteinExistence type="predicted"/>
<feature type="transmembrane region" description="Helical" evidence="1">
    <location>
        <begin position="239"/>
        <end position="262"/>
    </location>
</feature>
<protein>
    <submittedName>
        <fullName evidence="2">ABC transporter permease</fullName>
    </submittedName>
</protein>
<feature type="transmembrane region" description="Helical" evidence="1">
    <location>
        <begin position="185"/>
        <end position="209"/>
    </location>
</feature>
<sequence>MSTTSAAPLVRAEFKKISSTRLWWGLLVGAVVFSMIQAAVNAAFAGMDPGAGQPATPGLDTPEAIRSVYAMSMFSGTYIFALILGITGMTGEYRYQTITSTFLVSPRRSRVVVAKMLAHLVMGAFFGVVALAGTVLAGAVVIGVRGADLGFGAERLWPTMGLAVLAVAIWTLVGIGIGTLIRNQIVAILLAVFVTFLIEPILTFALAAIDLDWLVKWLPTNASSALMAPGNTLLDYLDWWVGGLVLLGYGLLLAGLGIALSVRRDVS</sequence>
<evidence type="ECO:0000313" key="3">
    <source>
        <dbReference type="Proteomes" id="UP000754710"/>
    </source>
</evidence>
<dbReference type="RefSeq" id="WP_221024922.1">
    <property type="nucleotide sequence ID" value="NZ_JAIEZQ010000002.1"/>
</dbReference>
<name>A0ABS7RK57_9ACTN</name>
<reference evidence="2 3" key="1">
    <citation type="submission" date="2021-08" db="EMBL/GenBank/DDBJ databases">
        <title>Nocardioides bacterium WL0053 sp. nov., isolated from the sediment.</title>
        <authorList>
            <person name="Wang L."/>
            <person name="Zhang D."/>
            <person name="Zhang A."/>
        </authorList>
    </citation>
    <scope>NUCLEOTIDE SEQUENCE [LARGE SCALE GENOMIC DNA]</scope>
    <source>
        <strain evidence="2 3">WL0053</strain>
    </source>
</reference>
<keyword evidence="1" id="KW-0812">Transmembrane</keyword>
<organism evidence="2 3">
    <name type="scientific">Nocardioides jiangsuensis</name>
    <dbReference type="NCBI Taxonomy" id="2866161"/>
    <lineage>
        <taxon>Bacteria</taxon>
        <taxon>Bacillati</taxon>
        <taxon>Actinomycetota</taxon>
        <taxon>Actinomycetes</taxon>
        <taxon>Propionibacteriales</taxon>
        <taxon>Nocardioidaceae</taxon>
        <taxon>Nocardioides</taxon>
    </lineage>
</organism>
<feature type="transmembrane region" description="Helical" evidence="1">
    <location>
        <begin position="156"/>
        <end position="178"/>
    </location>
</feature>
<keyword evidence="3" id="KW-1185">Reference proteome</keyword>
<dbReference type="Pfam" id="PF12730">
    <property type="entry name" value="ABC2_membrane_4"/>
    <property type="match status" value="1"/>
</dbReference>
<feature type="transmembrane region" description="Helical" evidence="1">
    <location>
        <begin position="64"/>
        <end position="86"/>
    </location>
</feature>
<comment type="caution">
    <text evidence="2">The sequence shown here is derived from an EMBL/GenBank/DDBJ whole genome shotgun (WGS) entry which is preliminary data.</text>
</comment>
<dbReference type="Proteomes" id="UP000754710">
    <property type="component" value="Unassembled WGS sequence"/>
</dbReference>
<keyword evidence="1" id="KW-1133">Transmembrane helix</keyword>
<dbReference type="EMBL" id="JAIEZQ010000002">
    <property type="protein sequence ID" value="MBY9075131.1"/>
    <property type="molecule type" value="Genomic_DNA"/>
</dbReference>
<evidence type="ECO:0000256" key="1">
    <source>
        <dbReference type="SAM" id="Phobius"/>
    </source>
</evidence>
<feature type="transmembrane region" description="Helical" evidence="1">
    <location>
        <begin position="117"/>
        <end position="144"/>
    </location>
</feature>
<keyword evidence="1" id="KW-0472">Membrane</keyword>
<accession>A0ABS7RK57</accession>